<organism evidence="1 2">
    <name type="scientific">Colwellia maritima</name>
    <dbReference type="NCBI Taxonomy" id="2912588"/>
    <lineage>
        <taxon>Bacteria</taxon>
        <taxon>Pseudomonadati</taxon>
        <taxon>Pseudomonadota</taxon>
        <taxon>Gammaproteobacteria</taxon>
        <taxon>Alteromonadales</taxon>
        <taxon>Colwelliaceae</taxon>
        <taxon>Colwellia</taxon>
    </lineage>
</organism>
<proteinExistence type="predicted"/>
<gene>
    <name evidence="1" type="ORF">L3081_00330</name>
</gene>
<comment type="caution">
    <text evidence="1">The sequence shown here is derived from an EMBL/GenBank/DDBJ whole genome shotgun (WGS) entry which is preliminary data.</text>
</comment>
<protein>
    <submittedName>
        <fullName evidence="1">DUF3630 family protein</fullName>
    </submittedName>
</protein>
<dbReference type="InterPro" id="IPR022080">
    <property type="entry name" value="DUF3630"/>
</dbReference>
<evidence type="ECO:0000313" key="1">
    <source>
        <dbReference type="EMBL" id="MCI2282127.1"/>
    </source>
</evidence>
<keyword evidence="2" id="KW-1185">Reference proteome</keyword>
<dbReference type="Pfam" id="PF12305">
    <property type="entry name" value="DUF3630"/>
    <property type="match status" value="1"/>
</dbReference>
<sequence>MTRINMESINFIDKKISIIFDQLWFQEDINTLRQQILNKIKDHQVIEIIQGADRESCRFTWLDTEFNLHFDYYSQSCWFNTHDEITSSKIQSLFDLLAQN</sequence>
<dbReference type="Proteomes" id="UP001139646">
    <property type="component" value="Unassembled WGS sequence"/>
</dbReference>
<dbReference type="EMBL" id="JAKKSL010000001">
    <property type="protein sequence ID" value="MCI2282127.1"/>
    <property type="molecule type" value="Genomic_DNA"/>
</dbReference>
<dbReference type="RefSeq" id="WP_242282703.1">
    <property type="nucleotide sequence ID" value="NZ_JAKKSL010000001.1"/>
</dbReference>
<evidence type="ECO:0000313" key="2">
    <source>
        <dbReference type="Proteomes" id="UP001139646"/>
    </source>
</evidence>
<accession>A0ABS9WW14</accession>
<name>A0ABS9WW14_9GAMM</name>
<reference evidence="1" key="1">
    <citation type="submission" date="2022-01" db="EMBL/GenBank/DDBJ databases">
        <title>Colwellia maritima, isolated from seawater.</title>
        <authorList>
            <person name="Kristyanto S."/>
            <person name="Jung J."/>
            <person name="Jeon C.O."/>
        </authorList>
    </citation>
    <scope>NUCLEOTIDE SEQUENCE</scope>
    <source>
        <strain evidence="1">MSW7</strain>
    </source>
</reference>